<dbReference type="InParanoid" id="C7PX18"/>
<accession>C7PX18</accession>
<dbReference type="SUPFAM" id="SSF52540">
    <property type="entry name" value="P-loop containing nucleoside triphosphate hydrolases"/>
    <property type="match status" value="2"/>
</dbReference>
<dbReference type="InterPro" id="IPR003593">
    <property type="entry name" value="AAA+_ATPase"/>
</dbReference>
<keyword evidence="6" id="KW-1185">Reference proteome</keyword>
<dbReference type="EMBL" id="CP001700">
    <property type="protein sequence ID" value="ACU77275.1"/>
    <property type="molecule type" value="Genomic_DNA"/>
</dbReference>
<dbReference type="PANTHER" id="PTHR42855:SF1">
    <property type="entry name" value="ABC TRANSPORTER DOMAIN-CONTAINING PROTEIN"/>
    <property type="match status" value="1"/>
</dbReference>
<keyword evidence="2" id="KW-0067">ATP-binding</keyword>
<feature type="domain" description="ABC transporter" evidence="4">
    <location>
        <begin position="297"/>
        <end position="527"/>
    </location>
</feature>
<dbReference type="PROSITE" id="PS00211">
    <property type="entry name" value="ABC_TRANSPORTER_1"/>
    <property type="match status" value="2"/>
</dbReference>
<dbReference type="RefSeq" id="WP_015797000.1">
    <property type="nucleotide sequence ID" value="NC_013131.1"/>
</dbReference>
<evidence type="ECO:0000313" key="6">
    <source>
        <dbReference type="Proteomes" id="UP000000851"/>
    </source>
</evidence>
<dbReference type="InterPro" id="IPR032781">
    <property type="entry name" value="ABC_tran_Xtn"/>
</dbReference>
<dbReference type="PROSITE" id="PS50893">
    <property type="entry name" value="ABC_TRANSPORTER_2"/>
    <property type="match status" value="2"/>
</dbReference>
<feature type="domain" description="ABC transporter" evidence="4">
    <location>
        <begin position="12"/>
        <end position="233"/>
    </location>
</feature>
<dbReference type="Pfam" id="PF00005">
    <property type="entry name" value="ABC_tran"/>
    <property type="match status" value="2"/>
</dbReference>
<dbReference type="SMART" id="SM00382">
    <property type="entry name" value="AAA"/>
    <property type="match status" value="2"/>
</dbReference>
<dbReference type="OrthoDB" id="3207002at2"/>
<evidence type="ECO:0000256" key="1">
    <source>
        <dbReference type="ARBA" id="ARBA00022741"/>
    </source>
</evidence>
<evidence type="ECO:0000313" key="5">
    <source>
        <dbReference type="EMBL" id="ACU77275.1"/>
    </source>
</evidence>
<dbReference type="InterPro" id="IPR027417">
    <property type="entry name" value="P-loop_NTPase"/>
</dbReference>
<evidence type="ECO:0000256" key="2">
    <source>
        <dbReference type="ARBA" id="ARBA00022840"/>
    </source>
</evidence>
<dbReference type="GO" id="GO:0005524">
    <property type="term" value="F:ATP binding"/>
    <property type="evidence" value="ECO:0007669"/>
    <property type="project" value="UniProtKB-KW"/>
</dbReference>
<reference evidence="5 6" key="1">
    <citation type="journal article" date="2009" name="Stand. Genomic Sci.">
        <title>Complete genome sequence of Catenulispora acidiphila type strain (ID 139908).</title>
        <authorList>
            <person name="Copeland A."/>
            <person name="Lapidus A."/>
            <person name="Glavina Del Rio T."/>
            <person name="Nolan M."/>
            <person name="Lucas S."/>
            <person name="Chen F."/>
            <person name="Tice H."/>
            <person name="Cheng J.F."/>
            <person name="Bruce D."/>
            <person name="Goodwin L."/>
            <person name="Pitluck S."/>
            <person name="Mikhailova N."/>
            <person name="Pati A."/>
            <person name="Ivanova N."/>
            <person name="Mavromatis K."/>
            <person name="Chen A."/>
            <person name="Palaniappan K."/>
            <person name="Chain P."/>
            <person name="Land M."/>
            <person name="Hauser L."/>
            <person name="Chang Y.J."/>
            <person name="Jeffries C.D."/>
            <person name="Chertkov O."/>
            <person name="Brettin T."/>
            <person name="Detter J.C."/>
            <person name="Han C."/>
            <person name="Ali Z."/>
            <person name="Tindall B.J."/>
            <person name="Goker M."/>
            <person name="Bristow J."/>
            <person name="Eisen J.A."/>
            <person name="Markowitz V."/>
            <person name="Hugenholtz P."/>
            <person name="Kyrpides N.C."/>
            <person name="Klenk H.P."/>
        </authorList>
    </citation>
    <scope>NUCLEOTIDE SEQUENCE [LARGE SCALE GENOMIC DNA]</scope>
    <source>
        <strain evidence="6">DSM 44928 / JCM 14897 / NBRC 102108 / NRRL B-24433 / ID139908</strain>
    </source>
</reference>
<dbReference type="InterPro" id="IPR003439">
    <property type="entry name" value="ABC_transporter-like_ATP-bd"/>
</dbReference>
<dbReference type="Pfam" id="PF12848">
    <property type="entry name" value="ABC_tran_Xtn"/>
    <property type="match status" value="1"/>
</dbReference>
<dbReference type="Gene3D" id="3.40.50.300">
    <property type="entry name" value="P-loop containing nucleotide triphosphate hydrolases"/>
    <property type="match status" value="2"/>
</dbReference>
<dbReference type="InterPro" id="IPR051309">
    <property type="entry name" value="ABCF_ATPase"/>
</dbReference>
<dbReference type="InterPro" id="IPR017871">
    <property type="entry name" value="ABC_transporter-like_CS"/>
</dbReference>
<protein>
    <submittedName>
        <fullName evidence="5">ABC transporter related</fullName>
    </submittedName>
</protein>
<dbReference type="STRING" id="479433.Caci_8452"/>
<sequence>MAPQAVNLVNLVNLENVSKAYTARTLLDKVSLGLSEGDRIGVVGRNGGGKSTLLRVLAKLDEPDSGRVTHTGGLRIAFVGQHDTLDPAATIRHELVADKPDHEWLADARVRDVITGLFGGTDFPAFPDGMDTRIGPLSGGERRRVALAKALINEHDLLLLDEPTNHLDVEGIAWLARHLATAKPALLTVTHDRWFLDAVTTRTWEVVNGQVLDYDGGYSAYVLARAERQRQADAEWDRKQNLLRKELAWLRRGAPARTSKPKFRIEAANELIAAEPPARDGAELQKFAASRLGRTVYELEDVSYAVGEGADQKELLKRVTWQLGPGERLGLIGVNGSGKSSLVRLLLGEAQPDSGRVVAGVTVKPAHLSQEVAEIDPTWRVLEAVEKVHSTVEIGKGKTLTAGQLLERFGFAGEKQWTRVGDLSGGERRRLQLLRLLMDAPNVLLLDEPTNDLDIDTLTAFEDILDGWPGTLLVVSHDRYFLERTTDRVAALYGDGRIRLLPGGVEEYLAHREQRATELSNSRTTKVPAQPSNMTSGGAGSREDRAAKKELARIERRLDKIAELEAKLHEELSRIGGDYLAAADADAKLRELHEERLRLEDEWLSLSE</sequence>
<dbReference type="AlphaFoldDB" id="C7PX18"/>
<gene>
    <name evidence="5" type="ordered locus">Caci_8452</name>
</gene>
<dbReference type="KEGG" id="cai:Caci_8452"/>
<dbReference type="GO" id="GO:0016887">
    <property type="term" value="F:ATP hydrolysis activity"/>
    <property type="evidence" value="ECO:0007669"/>
    <property type="project" value="InterPro"/>
</dbReference>
<dbReference type="HOGENOM" id="CLU_000604_36_0_11"/>
<feature type="compositionally biased region" description="Polar residues" evidence="3">
    <location>
        <begin position="517"/>
        <end position="536"/>
    </location>
</feature>
<dbReference type="eggNOG" id="COG0488">
    <property type="taxonomic scope" value="Bacteria"/>
</dbReference>
<evidence type="ECO:0000259" key="4">
    <source>
        <dbReference type="PROSITE" id="PS50893"/>
    </source>
</evidence>
<dbReference type="Proteomes" id="UP000000851">
    <property type="component" value="Chromosome"/>
</dbReference>
<dbReference type="PANTHER" id="PTHR42855">
    <property type="entry name" value="ABC TRANSPORTER ATP-BINDING SUBUNIT"/>
    <property type="match status" value="1"/>
</dbReference>
<keyword evidence="1" id="KW-0547">Nucleotide-binding</keyword>
<organism evidence="5 6">
    <name type="scientific">Catenulispora acidiphila (strain DSM 44928 / JCM 14897 / NBRC 102108 / NRRL B-24433 / ID139908)</name>
    <dbReference type="NCBI Taxonomy" id="479433"/>
    <lineage>
        <taxon>Bacteria</taxon>
        <taxon>Bacillati</taxon>
        <taxon>Actinomycetota</taxon>
        <taxon>Actinomycetes</taxon>
        <taxon>Catenulisporales</taxon>
        <taxon>Catenulisporaceae</taxon>
        <taxon>Catenulispora</taxon>
    </lineage>
</organism>
<name>C7PX18_CATAD</name>
<dbReference type="CDD" id="cd03221">
    <property type="entry name" value="ABCF_EF-3"/>
    <property type="match status" value="2"/>
</dbReference>
<feature type="region of interest" description="Disordered" evidence="3">
    <location>
        <begin position="515"/>
        <end position="546"/>
    </location>
</feature>
<proteinExistence type="predicted"/>
<evidence type="ECO:0000256" key="3">
    <source>
        <dbReference type="SAM" id="MobiDB-lite"/>
    </source>
</evidence>